<dbReference type="Proteomes" id="UP000315783">
    <property type="component" value="Unassembled WGS sequence"/>
</dbReference>
<protein>
    <submittedName>
        <fullName evidence="3">Uncharacterized protein</fullName>
    </submittedName>
</protein>
<evidence type="ECO:0000256" key="1">
    <source>
        <dbReference type="SAM" id="MobiDB-lite"/>
    </source>
</evidence>
<name>A0A545UQX7_9HYPO</name>
<gene>
    <name evidence="3" type="ORF">IF1G_09448</name>
</gene>
<feature type="compositionally biased region" description="Low complexity" evidence="1">
    <location>
        <begin position="199"/>
        <end position="213"/>
    </location>
</feature>
<feature type="transmembrane region" description="Helical" evidence="2">
    <location>
        <begin position="399"/>
        <end position="420"/>
    </location>
</feature>
<feature type="region of interest" description="Disordered" evidence="1">
    <location>
        <begin position="659"/>
        <end position="799"/>
    </location>
</feature>
<feature type="compositionally biased region" description="Polar residues" evidence="1">
    <location>
        <begin position="385"/>
        <end position="394"/>
    </location>
</feature>
<organism evidence="3 4">
    <name type="scientific">Cordyceps javanica</name>
    <dbReference type="NCBI Taxonomy" id="43265"/>
    <lineage>
        <taxon>Eukaryota</taxon>
        <taxon>Fungi</taxon>
        <taxon>Dikarya</taxon>
        <taxon>Ascomycota</taxon>
        <taxon>Pezizomycotina</taxon>
        <taxon>Sordariomycetes</taxon>
        <taxon>Hypocreomycetidae</taxon>
        <taxon>Hypocreales</taxon>
        <taxon>Cordycipitaceae</taxon>
        <taxon>Cordyceps</taxon>
    </lineage>
</organism>
<dbReference type="EMBL" id="SPUK01000017">
    <property type="protein sequence ID" value="TQV91863.1"/>
    <property type="molecule type" value="Genomic_DNA"/>
</dbReference>
<feature type="region of interest" description="Disordered" evidence="1">
    <location>
        <begin position="572"/>
        <end position="621"/>
    </location>
</feature>
<keyword evidence="2" id="KW-1133">Transmembrane helix</keyword>
<feature type="compositionally biased region" description="Polar residues" evidence="1">
    <location>
        <begin position="352"/>
        <end position="365"/>
    </location>
</feature>
<feature type="compositionally biased region" description="Low complexity" evidence="1">
    <location>
        <begin position="253"/>
        <end position="288"/>
    </location>
</feature>
<feature type="compositionally biased region" description="Basic residues" evidence="1">
    <location>
        <begin position="660"/>
        <end position="669"/>
    </location>
</feature>
<comment type="caution">
    <text evidence="3">The sequence shown here is derived from an EMBL/GenBank/DDBJ whole genome shotgun (WGS) entry which is preliminary data.</text>
</comment>
<feature type="region of interest" description="Disordered" evidence="1">
    <location>
        <begin position="174"/>
        <end position="295"/>
    </location>
</feature>
<feature type="compositionally biased region" description="Polar residues" evidence="1">
    <location>
        <begin position="1"/>
        <end position="14"/>
    </location>
</feature>
<feature type="compositionally biased region" description="Pro residues" evidence="1">
    <location>
        <begin position="743"/>
        <end position="752"/>
    </location>
</feature>
<dbReference type="OrthoDB" id="5411141at2759"/>
<accession>A0A545UQX7</accession>
<feature type="compositionally biased region" description="Basic and acidic residues" evidence="1">
    <location>
        <begin position="184"/>
        <end position="198"/>
    </location>
</feature>
<dbReference type="AlphaFoldDB" id="A0A545UQX7"/>
<evidence type="ECO:0000313" key="3">
    <source>
        <dbReference type="EMBL" id="TQV91863.1"/>
    </source>
</evidence>
<feature type="region of interest" description="Disordered" evidence="1">
    <location>
        <begin position="1"/>
        <end position="30"/>
    </location>
</feature>
<keyword evidence="4" id="KW-1185">Reference proteome</keyword>
<feature type="compositionally biased region" description="Gly residues" evidence="1">
    <location>
        <begin position="790"/>
        <end position="799"/>
    </location>
</feature>
<evidence type="ECO:0000256" key="2">
    <source>
        <dbReference type="SAM" id="Phobius"/>
    </source>
</evidence>
<evidence type="ECO:0000313" key="4">
    <source>
        <dbReference type="Proteomes" id="UP000315783"/>
    </source>
</evidence>
<keyword evidence="2" id="KW-0812">Transmembrane</keyword>
<feature type="compositionally biased region" description="Low complexity" evidence="1">
    <location>
        <begin position="714"/>
        <end position="725"/>
    </location>
</feature>
<keyword evidence="2" id="KW-0472">Membrane</keyword>
<feature type="compositionally biased region" description="Pro residues" evidence="1">
    <location>
        <begin position="221"/>
        <end position="237"/>
    </location>
</feature>
<feature type="region of interest" description="Disordered" evidence="1">
    <location>
        <begin position="345"/>
        <end position="394"/>
    </location>
</feature>
<reference evidence="3 4" key="1">
    <citation type="journal article" date="2019" name="Appl. Microbiol. Biotechnol.">
        <title>Genome sequence of Isaria javanica and comparative genome analysis insights into family S53 peptidase evolution in fungal entomopathogens.</title>
        <authorList>
            <person name="Lin R."/>
            <person name="Zhang X."/>
            <person name="Xin B."/>
            <person name="Zou M."/>
            <person name="Gao Y."/>
            <person name="Qin F."/>
            <person name="Hu Q."/>
            <person name="Xie B."/>
            <person name="Cheng X."/>
        </authorList>
    </citation>
    <scope>NUCLEOTIDE SEQUENCE [LARGE SCALE GENOMIC DNA]</scope>
    <source>
        <strain evidence="3 4">IJ1G</strain>
    </source>
</reference>
<proteinExistence type="predicted"/>
<sequence>MPSSDIKQVASEQSARPARPFPEWTQEDDSDVEIASVAEKQRVRFRAASVAGRQRHKAPLRELPAILTRKDISQEAHEIRAILQGRKLGDVARGFGAATSSLARGVGSAVGAVAEGISHSGSAAASAFAKGEGLAGAASAAAGSVSNGIAKGVSAEASAVSDAESSVSSAISSIFSSESESSENESKTKTKKKEETPKTQEPSSTIETTETPQVTSTSMMPPRPPPPAIKTSLPPPKTTENAFDNIPPPKAEQPSSKSSDRQSSTDSPSKTSYESPPKSSDSPSPTSTEGDQKISLSVLVPGATVSSESGTRLILTPVLTSSLPGITSGAKKVTTGINNGTTMPFAMVPGPTTMSTSVATKSNSAPGGRPSAINPTRPELDRDGSNASRSGLSTGGQDALISIGVLVAVCSFFAIGYYFWRKGKKRMDSDHGGSFRAMIKPQLDAAKRGVANVASRIPYVRDRFYNKSWNNLDDSYGGRFTEKRLSSSTSASVGPLPTMKESSRLDPIKVQTTFEQRSSFNPQLRGTAAVGGTVSSAGVSTMGVSALGISSVGDITVPAAAIGRSAESGNLVAAPGSNSNPLGLSPFADRSDREAQPPRGMASQSRQLAGSNHDAKPSLSSITPQYNLTLLSAMGTRRMSEASSLSSGFGDGDIVVPSKQMRKSTRTSKLHNVTNSADVERNRQSTATTVADGGSTRRDTVYTEASEDSPPRFRTVSSWVRQQSVRVKREKQREQAAADESGTPPPVPPIPPEQEFRLMMPDGEVPRRVEDTNADGADWSSQTQSILSRAGGGTIGAAR</sequence>
<dbReference type="STRING" id="43265.A0A545UQX7"/>